<name>N2AEK4_9FIRM</name>
<proteinExistence type="predicted"/>
<dbReference type="Proteomes" id="UP000012589">
    <property type="component" value="Unassembled WGS sequence"/>
</dbReference>
<reference evidence="1 2" key="1">
    <citation type="journal article" date="2014" name="Genome Announc.">
        <title>Draft genome sequences of the altered schaedler flora, a defined bacterial community from gnotobiotic mice.</title>
        <authorList>
            <person name="Wannemuehler M.J."/>
            <person name="Overstreet A.M."/>
            <person name="Ward D.V."/>
            <person name="Phillips G.J."/>
        </authorList>
    </citation>
    <scope>NUCLEOTIDE SEQUENCE [LARGE SCALE GENOMIC DNA]</scope>
    <source>
        <strain evidence="1 2">ASF492</strain>
    </source>
</reference>
<dbReference type="AlphaFoldDB" id="N2AEK4"/>
<accession>N2AEK4</accession>
<comment type="caution">
    <text evidence="1">The sequence shown here is derived from an EMBL/GenBank/DDBJ whole genome shotgun (WGS) entry which is preliminary data.</text>
</comment>
<dbReference type="HOGENOM" id="CLU_1774197_0_0_9"/>
<dbReference type="EMBL" id="AQFT01000067">
    <property type="protein sequence ID" value="EMZ27852.1"/>
    <property type="molecule type" value="Genomic_DNA"/>
</dbReference>
<organism evidence="1 2">
    <name type="scientific">Eubacterium plexicaudatum ASF492</name>
    <dbReference type="NCBI Taxonomy" id="1235802"/>
    <lineage>
        <taxon>Bacteria</taxon>
        <taxon>Bacillati</taxon>
        <taxon>Bacillota</taxon>
        <taxon>Clostridia</taxon>
        <taxon>Eubacteriales</taxon>
        <taxon>Eubacteriaceae</taxon>
        <taxon>Eubacterium</taxon>
    </lineage>
</organism>
<dbReference type="STRING" id="1235802.C823_02201"/>
<protein>
    <submittedName>
        <fullName evidence="1">Uncharacterized protein</fullName>
    </submittedName>
</protein>
<gene>
    <name evidence="1" type="ORF">C823_02201</name>
</gene>
<keyword evidence="2" id="KW-1185">Reference proteome</keyword>
<evidence type="ECO:0000313" key="1">
    <source>
        <dbReference type="EMBL" id="EMZ27852.1"/>
    </source>
</evidence>
<evidence type="ECO:0000313" key="2">
    <source>
        <dbReference type="Proteomes" id="UP000012589"/>
    </source>
</evidence>
<dbReference type="eggNOG" id="ENOG5032UD3">
    <property type="taxonomic scope" value="Bacteria"/>
</dbReference>
<sequence>MPVVTDRMFDNKNKMLKRLKKKTYEENFAWFQAEYAEQFEEITAYAEQAADKQSAVTEIGTWFTDSVYGKYASGKKKIPSYVQADLNLFMIYYVFPALLKTGHPDAEQIAEGICKVWAKCFRGNKIGYTDYDTLYASFHDKILGIF</sequence>
<dbReference type="PATRIC" id="fig|1235802.3.peg.2337"/>